<feature type="transmembrane region" description="Helical" evidence="6">
    <location>
        <begin position="128"/>
        <end position="148"/>
    </location>
</feature>
<keyword evidence="8" id="KW-1185">Reference proteome</keyword>
<dbReference type="Proteomes" id="UP000034883">
    <property type="component" value="Chromosome"/>
</dbReference>
<evidence type="ECO:0000256" key="2">
    <source>
        <dbReference type="ARBA" id="ARBA00022475"/>
    </source>
</evidence>
<dbReference type="InterPro" id="IPR051449">
    <property type="entry name" value="ABC-2_transporter_component"/>
</dbReference>
<feature type="transmembrane region" description="Helical" evidence="6">
    <location>
        <begin position="160"/>
        <end position="180"/>
    </location>
</feature>
<dbReference type="GO" id="GO:0005886">
    <property type="term" value="C:plasma membrane"/>
    <property type="evidence" value="ECO:0007669"/>
    <property type="project" value="UniProtKB-SubCell"/>
</dbReference>
<keyword evidence="4 6" id="KW-1133">Transmembrane helix</keyword>
<dbReference type="PANTHER" id="PTHR30294:SF29">
    <property type="entry name" value="MULTIDRUG ABC TRANSPORTER PERMEASE YBHS-RELATED"/>
    <property type="match status" value="1"/>
</dbReference>
<evidence type="ECO:0000256" key="6">
    <source>
        <dbReference type="SAM" id="Phobius"/>
    </source>
</evidence>
<accession>A0A0F6SFX8</accession>
<dbReference type="STRING" id="927083.DB32_004868"/>
<keyword evidence="3 6" id="KW-0812">Transmembrane</keyword>
<dbReference type="EMBL" id="CP011125">
    <property type="protein sequence ID" value="AKF07719.1"/>
    <property type="molecule type" value="Genomic_DNA"/>
</dbReference>
<evidence type="ECO:0000313" key="7">
    <source>
        <dbReference type="EMBL" id="AKF07719.1"/>
    </source>
</evidence>
<gene>
    <name evidence="7" type="ORF">DB32_004868</name>
</gene>
<dbReference type="AlphaFoldDB" id="A0A0F6SFX8"/>
<organism evidence="7 8">
    <name type="scientific">Sandaracinus amylolyticus</name>
    <dbReference type="NCBI Taxonomy" id="927083"/>
    <lineage>
        <taxon>Bacteria</taxon>
        <taxon>Pseudomonadati</taxon>
        <taxon>Myxococcota</taxon>
        <taxon>Polyangia</taxon>
        <taxon>Polyangiales</taxon>
        <taxon>Sandaracinaceae</taxon>
        <taxon>Sandaracinus</taxon>
    </lineage>
</organism>
<evidence type="ECO:0000256" key="3">
    <source>
        <dbReference type="ARBA" id="ARBA00022692"/>
    </source>
</evidence>
<keyword evidence="5 6" id="KW-0472">Membrane</keyword>
<evidence type="ECO:0000256" key="4">
    <source>
        <dbReference type="ARBA" id="ARBA00022989"/>
    </source>
</evidence>
<evidence type="ECO:0000256" key="5">
    <source>
        <dbReference type="ARBA" id="ARBA00023136"/>
    </source>
</evidence>
<feature type="transmembrane region" description="Helical" evidence="6">
    <location>
        <begin position="213"/>
        <end position="231"/>
    </location>
</feature>
<feature type="transmembrane region" description="Helical" evidence="6">
    <location>
        <begin position="55"/>
        <end position="73"/>
    </location>
</feature>
<dbReference type="Pfam" id="PF12679">
    <property type="entry name" value="ABC2_membrane_2"/>
    <property type="match status" value="1"/>
</dbReference>
<reference evidence="7 8" key="1">
    <citation type="submission" date="2015-03" db="EMBL/GenBank/DDBJ databases">
        <title>Genome assembly of Sandaracinus amylolyticus DSM 53668.</title>
        <authorList>
            <person name="Sharma G."/>
            <person name="Subramanian S."/>
        </authorList>
    </citation>
    <scope>NUCLEOTIDE SEQUENCE [LARGE SCALE GENOMIC DNA]</scope>
    <source>
        <strain evidence="7 8">DSM 53668</strain>
    </source>
</reference>
<proteinExistence type="predicted"/>
<feature type="transmembrane region" description="Helical" evidence="6">
    <location>
        <begin position="94"/>
        <end position="116"/>
    </location>
</feature>
<evidence type="ECO:0000256" key="1">
    <source>
        <dbReference type="ARBA" id="ARBA00004651"/>
    </source>
</evidence>
<name>A0A0F6SFX8_9BACT</name>
<feature type="transmembrane region" description="Helical" evidence="6">
    <location>
        <begin position="21"/>
        <end position="43"/>
    </location>
</feature>
<keyword evidence="2" id="KW-1003">Cell membrane</keyword>
<protein>
    <submittedName>
        <fullName evidence="7">Gliding motility protein GldF</fullName>
    </submittedName>
</protein>
<dbReference type="GO" id="GO:0140359">
    <property type="term" value="F:ABC-type transporter activity"/>
    <property type="evidence" value="ECO:0007669"/>
    <property type="project" value="InterPro"/>
</dbReference>
<evidence type="ECO:0000313" key="8">
    <source>
        <dbReference type="Proteomes" id="UP000034883"/>
    </source>
</evidence>
<sequence length="237" mass="26582">MMQNTLTIAGRQFRAYFNGPVAYIVIALSLLIVGFLFWEPFFLMNRASVREMFRFMSWMLIVGAPAITMGLLADERRSGTLELLITMPVRESEVILGKFLGAVGLLAVLLLCSLPYPISVAQLGSLDWGQVATGYLGLFLQGCAMIALGIAASSFTENQLVAFFVATFVFLFMTVLGFYLPLWSGSFASFLEWITFDFHRESMGRGVIDTRDVIYFVSFATIFLMLAFRALESRRWS</sequence>
<dbReference type="KEGG" id="samy:DB32_004868"/>
<dbReference type="PANTHER" id="PTHR30294">
    <property type="entry name" value="MEMBRANE COMPONENT OF ABC TRANSPORTER YHHJ-RELATED"/>
    <property type="match status" value="1"/>
</dbReference>
<comment type="subcellular location">
    <subcellularLocation>
        <location evidence="1">Cell membrane</location>
        <topology evidence="1">Multi-pass membrane protein</topology>
    </subcellularLocation>
</comment>